<dbReference type="PANTHER" id="PTHR43181:SF1">
    <property type="entry name" value="2-C-METHYL-D-ERYTHRITOL 2,4-CYCLODIPHOSPHATE SYNTHASE, CHLOROPLASTIC"/>
    <property type="match status" value="1"/>
</dbReference>
<organism evidence="13 14">
    <name type="scientific">Helicobacter brantae</name>
    <dbReference type="NCBI Taxonomy" id="375927"/>
    <lineage>
        <taxon>Bacteria</taxon>
        <taxon>Pseudomonadati</taxon>
        <taxon>Campylobacterota</taxon>
        <taxon>Epsilonproteobacteria</taxon>
        <taxon>Campylobacterales</taxon>
        <taxon>Helicobacteraceae</taxon>
        <taxon>Helicobacter</taxon>
    </lineage>
</organism>
<dbReference type="GO" id="GO:0019288">
    <property type="term" value="P:isopentenyl diphosphate biosynthetic process, methylerythritol 4-phosphate pathway"/>
    <property type="evidence" value="ECO:0007669"/>
    <property type="project" value="UniProtKB-UniRule"/>
</dbReference>
<keyword evidence="14" id="KW-1185">Reference proteome</keyword>
<dbReference type="NCBIfam" id="NF006899">
    <property type="entry name" value="PRK09382.1"/>
    <property type="match status" value="1"/>
</dbReference>
<dbReference type="Pfam" id="PF02542">
    <property type="entry name" value="YgbB"/>
    <property type="match status" value="1"/>
</dbReference>
<dbReference type="HAMAP" id="MF_01520">
    <property type="entry name" value="IspDF"/>
    <property type="match status" value="1"/>
</dbReference>
<dbReference type="InterPro" id="IPR003526">
    <property type="entry name" value="MECDP_synthase"/>
</dbReference>
<dbReference type="GO" id="GO:0008685">
    <property type="term" value="F:2-C-methyl-D-erythritol 2,4-cyclodiphosphate synthase activity"/>
    <property type="evidence" value="ECO:0007669"/>
    <property type="project" value="UniProtKB-UniRule"/>
</dbReference>
<dbReference type="InterPro" id="IPR020555">
    <property type="entry name" value="MECDP_synthase_CS"/>
</dbReference>
<comment type="similarity">
    <text evidence="10">In the N-terminal section; belongs to the IspD/TarI cytidylyltransferase family. IspD subfamily.</text>
</comment>
<dbReference type="EC" id="4.6.1.12" evidence="10"/>
<dbReference type="HAMAP" id="MF_00107">
    <property type="entry name" value="IspF"/>
    <property type="match status" value="1"/>
</dbReference>
<feature type="binding site" evidence="10">
    <location>
        <begin position="256"/>
        <end position="257"/>
    </location>
    <ligand>
        <name>4-CDP-2-C-methyl-D-erythritol 2-phosphate</name>
        <dbReference type="ChEBI" id="CHEBI:57919"/>
    </ligand>
</feature>
<dbReference type="GO" id="GO:0016114">
    <property type="term" value="P:terpenoid biosynthetic process"/>
    <property type="evidence" value="ECO:0007669"/>
    <property type="project" value="InterPro"/>
</dbReference>
<dbReference type="InterPro" id="IPR029044">
    <property type="entry name" value="Nucleotide-diphossugar_trans"/>
</dbReference>
<dbReference type="InterPro" id="IPR034683">
    <property type="entry name" value="IspD/TarI"/>
</dbReference>
<dbReference type="Proteomes" id="UP000257045">
    <property type="component" value="Unassembled WGS sequence"/>
</dbReference>
<sequence>MDYISHFKQNTTIILLGAGDSTRFSHHNLPKKQWLRSGQKPLWQIVYERFLSLGFTHFILTASKRELSYMQSYTQEQVVCGGNTRSLSILNALEQVKTPYVLINDIARWNIQPQVIQELFSTLYHNPSASCIAPALEAVDTIFCTQGYFPPRSQLKLIQTPQLSKTQILQTALLQDQDFSDESSAIFSLKEEVIYTQGSPLMNKLTTPQDLQSLSLPLPSKQIFVGNGLDIHAFEEGKVMVLGGVEINSPLGFKAHSDGDVVLHSVIDAILGAIGGGDIGEWFPDTQEAYKNADSKQLAKEIVDFSRSVGYEIINLDITILAQFPKISPYKTQIKQSLSSLLSLPLHKINIKATTGENLGFVGRKEGVCVMSSVSMQFIDWSKSDECLNYRK</sequence>
<evidence type="ECO:0000256" key="8">
    <source>
        <dbReference type="ARBA" id="ARBA00023239"/>
    </source>
</evidence>
<dbReference type="AlphaFoldDB" id="A0A3D8J1Q0"/>
<keyword evidence="7 10" id="KW-0414">Isoprene biosynthesis</keyword>
<feature type="binding site" evidence="10">
    <location>
        <position position="364"/>
    </location>
    <ligand>
        <name>4-CDP-2-C-methyl-D-erythritol 2-phosphate</name>
        <dbReference type="ChEBI" id="CHEBI:57919"/>
    </ligand>
</feature>
<evidence type="ECO:0000256" key="11">
    <source>
        <dbReference type="RuleBase" id="RU004395"/>
    </source>
</evidence>
<feature type="binding site" evidence="10">
    <location>
        <position position="232"/>
    </location>
    <ligand>
        <name>a divalent metal cation</name>
        <dbReference type="ChEBI" id="CHEBI:60240"/>
    </ligand>
</feature>
<dbReference type="Gene3D" id="3.30.1330.50">
    <property type="entry name" value="2-C-methyl-D-erythritol 2,4-cyclodiphosphate synthase"/>
    <property type="match status" value="1"/>
</dbReference>
<evidence type="ECO:0000256" key="6">
    <source>
        <dbReference type="ARBA" id="ARBA00022723"/>
    </source>
</evidence>
<evidence type="ECO:0000256" key="5">
    <source>
        <dbReference type="ARBA" id="ARBA00022695"/>
    </source>
</evidence>
<dbReference type="GO" id="GO:0046872">
    <property type="term" value="F:metal ion binding"/>
    <property type="evidence" value="ECO:0007669"/>
    <property type="project" value="UniProtKB-KW"/>
</dbReference>
<comment type="caution">
    <text evidence="13">The sequence shown here is derived from an EMBL/GenBank/DDBJ whole genome shotgun (WGS) entry which is preliminary data.</text>
</comment>
<feature type="site" description="Transition state stabilizer" evidence="10">
    <location>
        <position position="256"/>
    </location>
</feature>
<feature type="binding site" evidence="10">
    <location>
        <begin position="354"/>
        <end position="357"/>
    </location>
    <ligand>
        <name>4-CDP-2-C-methyl-D-erythritol 2-phosphate</name>
        <dbReference type="ChEBI" id="CHEBI:57919"/>
    </ligand>
</feature>
<keyword evidence="9 10" id="KW-0511">Multifunctional enzyme</keyword>
<feature type="binding site" evidence="10">
    <location>
        <begin position="278"/>
        <end position="280"/>
    </location>
    <ligand>
        <name>4-CDP-2-C-methyl-D-erythritol 2-phosphate</name>
        <dbReference type="ChEBI" id="CHEBI:57919"/>
    </ligand>
</feature>
<dbReference type="InterPro" id="IPR036571">
    <property type="entry name" value="MECDP_synthase_sf"/>
</dbReference>
<keyword evidence="5 10" id="KW-0548">Nucleotidyltransferase</keyword>
<comment type="pathway">
    <text evidence="10">Isoprenoid biosynthesis; isopentenyl diphosphate biosynthesis via DXP pathway; isopentenyl diphosphate from 1-deoxy-D-xylulose 5-phosphate: step 2/6.</text>
</comment>
<dbReference type="NCBIfam" id="TIGR00151">
    <property type="entry name" value="ispF"/>
    <property type="match status" value="1"/>
</dbReference>
<protein>
    <recommendedName>
        <fullName evidence="10">Bifunctional enzyme IspD/IspF</fullName>
    </recommendedName>
    <domain>
        <recommendedName>
            <fullName evidence="10">2-C-methyl-D-erythritol 4-phosphate cytidylyltransferase</fullName>
            <ecNumber evidence="10">2.7.7.60</ecNumber>
        </recommendedName>
        <alternativeName>
            <fullName evidence="10">4-diphosphocytidyl-2C-methyl-D-erythritol synthase</fullName>
        </alternativeName>
        <alternativeName>
            <fullName evidence="10">MEP cytidylyltransferase</fullName>
            <shortName evidence="10">MCT</shortName>
        </alternativeName>
    </domain>
    <domain>
        <recommendedName>
            <fullName evidence="10">2-C-methyl-D-erythritol 2,4-cyclodiphosphate synthase</fullName>
            <shortName evidence="10">MECDP-synthase</shortName>
            <shortName evidence="10">MECPP-synthase</shortName>
            <shortName evidence="10">MECPS</shortName>
            <ecNumber evidence="10">4.6.1.12</ecNumber>
        </recommendedName>
    </domain>
</protein>
<feature type="site" description="Transition state stabilizer" evidence="10">
    <location>
        <position position="32"/>
    </location>
</feature>
<proteinExistence type="inferred from homology"/>
<feature type="domain" description="2-C-methyl-D-erythritol 2,4-cyclodiphosphate synthase" evidence="12">
    <location>
        <begin position="224"/>
        <end position="376"/>
    </location>
</feature>
<evidence type="ECO:0000313" key="13">
    <source>
        <dbReference type="EMBL" id="RDU70691.1"/>
    </source>
</evidence>
<evidence type="ECO:0000256" key="1">
    <source>
        <dbReference type="ARBA" id="ARBA00000200"/>
    </source>
</evidence>
<name>A0A3D8J1Q0_9HELI</name>
<accession>A0A3D8J1Q0</accession>
<evidence type="ECO:0000259" key="12">
    <source>
        <dbReference type="Pfam" id="PF02542"/>
    </source>
</evidence>
<dbReference type="Pfam" id="PF01128">
    <property type="entry name" value="IspD"/>
    <property type="match status" value="1"/>
</dbReference>
<gene>
    <name evidence="10" type="primary">ispDF</name>
    <name evidence="13" type="ORF">CQA58_04950</name>
</gene>
<feature type="site" description="Positions MEP for the nucleophilic attack" evidence="10">
    <location>
        <position position="152"/>
    </location>
</feature>
<comment type="cofactor">
    <cofactor evidence="2 10">
        <name>a divalent metal cation</name>
        <dbReference type="ChEBI" id="CHEBI:60240"/>
    </cofactor>
</comment>
<comment type="similarity">
    <text evidence="11">Belongs to the IspF family.</text>
</comment>
<dbReference type="EMBL" id="NXLV01000007">
    <property type="protein sequence ID" value="RDU70691.1"/>
    <property type="molecule type" value="Genomic_DNA"/>
</dbReference>
<dbReference type="PANTHER" id="PTHR43181">
    <property type="entry name" value="2-C-METHYL-D-ERYTHRITOL 2,4-CYCLODIPHOSPHATE SYNTHASE, CHLOROPLASTIC"/>
    <property type="match status" value="1"/>
</dbReference>
<feature type="site" description="Positions MEP for the nucleophilic attack" evidence="10">
    <location>
        <position position="204"/>
    </location>
</feature>
<feature type="binding site" evidence="10">
    <location>
        <begin position="230"/>
        <end position="232"/>
    </location>
    <ligand>
        <name>4-CDP-2-C-methyl-D-erythritol 2-phosphate</name>
        <dbReference type="ChEBI" id="CHEBI:57919"/>
    </ligand>
</feature>
<keyword evidence="6 10" id="KW-0479">Metal-binding</keyword>
<evidence type="ECO:0000256" key="9">
    <source>
        <dbReference type="ARBA" id="ARBA00023268"/>
    </source>
</evidence>
<feature type="site" description="Transition state stabilizer" evidence="10">
    <location>
        <position position="23"/>
    </location>
</feature>
<feature type="binding site" evidence="10">
    <location>
        <position position="230"/>
    </location>
    <ligand>
        <name>a divalent metal cation</name>
        <dbReference type="ChEBI" id="CHEBI:60240"/>
    </ligand>
</feature>
<dbReference type="SUPFAM" id="SSF53448">
    <property type="entry name" value="Nucleotide-diphospho-sugar transferases"/>
    <property type="match status" value="1"/>
</dbReference>
<dbReference type="UniPathway" id="UPA00056">
    <property type="reaction ID" value="UER00093"/>
</dbReference>
<comment type="similarity">
    <text evidence="10">In the C-terminal section; belongs to the IspF family.</text>
</comment>
<dbReference type="CDD" id="cd00554">
    <property type="entry name" value="MECDP_synthase"/>
    <property type="match status" value="1"/>
</dbReference>
<evidence type="ECO:0000256" key="10">
    <source>
        <dbReference type="HAMAP-Rule" id="MF_01520"/>
    </source>
</evidence>
<keyword evidence="4 10" id="KW-0808">Transferase</keyword>
<keyword evidence="8 10" id="KW-0456">Lyase</keyword>
<feature type="region of interest" description="2-C-methyl-D-erythritol 2,4-cyclodiphosphate synthase" evidence="10">
    <location>
        <begin position="224"/>
        <end position="392"/>
    </location>
</feature>
<comment type="function">
    <text evidence="10">Bifunctional enzyme that catalyzes the formation of 4-diphosphocytidyl-2-C-methyl-D-erythritol from CTP and 2-C-methyl-D-erythritol 4-phosphate (MEP) (IspD), and catalyzes the conversion of 4-diphosphocytidyl-2-C-methyl-D-erythritol 2-phosphate (CDP-ME2P) to 2-C-methyl-D-erythritol 2,4-cyclodiphosphate (ME-CPP) with a corresponding release of cytidine 5-monophosphate (CMP) (IspF).</text>
</comment>
<evidence type="ECO:0000256" key="2">
    <source>
        <dbReference type="ARBA" id="ARBA00001968"/>
    </source>
</evidence>
<evidence type="ECO:0000313" key="14">
    <source>
        <dbReference type="Proteomes" id="UP000257045"/>
    </source>
</evidence>
<dbReference type="EC" id="2.7.7.60" evidence="10"/>
<evidence type="ECO:0000256" key="7">
    <source>
        <dbReference type="ARBA" id="ARBA00023229"/>
    </source>
</evidence>
<comment type="catalytic activity">
    <reaction evidence="10">
        <text>2-C-methyl-D-erythritol 4-phosphate + CTP + H(+) = 4-CDP-2-C-methyl-D-erythritol + diphosphate</text>
        <dbReference type="Rhea" id="RHEA:13429"/>
        <dbReference type="ChEBI" id="CHEBI:15378"/>
        <dbReference type="ChEBI" id="CHEBI:33019"/>
        <dbReference type="ChEBI" id="CHEBI:37563"/>
        <dbReference type="ChEBI" id="CHEBI:57823"/>
        <dbReference type="ChEBI" id="CHEBI:58262"/>
        <dbReference type="EC" id="2.7.7.60"/>
    </reaction>
</comment>
<comment type="caution">
    <text evidence="10">Lacks conserved residue(s) required for the propagation of feature annotation.</text>
</comment>
<dbReference type="PROSITE" id="PS01350">
    <property type="entry name" value="ISPF"/>
    <property type="match status" value="1"/>
</dbReference>
<comment type="pathway">
    <text evidence="3 10">Isoprenoid biosynthesis; isopentenyl diphosphate biosynthesis via DXP pathway; isopentenyl diphosphate from 1-deoxy-D-xylulose 5-phosphate: step 4/6.</text>
</comment>
<feature type="binding site" evidence="10">
    <location>
        <position position="361"/>
    </location>
    <ligand>
        <name>4-CDP-2-C-methyl-D-erythritol 2-phosphate</name>
        <dbReference type="ChEBI" id="CHEBI:57919"/>
    </ligand>
</feature>
<feature type="binding site" evidence="10">
    <location>
        <position position="264"/>
    </location>
    <ligand>
        <name>a divalent metal cation</name>
        <dbReference type="ChEBI" id="CHEBI:60240"/>
    </ligand>
</feature>
<reference evidence="13 14" key="1">
    <citation type="submission" date="2018-04" db="EMBL/GenBank/DDBJ databases">
        <title>Novel Campyloabacter and Helicobacter Species and Strains.</title>
        <authorList>
            <person name="Mannion A.J."/>
            <person name="Shen Z."/>
            <person name="Fox J.G."/>
        </authorList>
    </citation>
    <scope>NUCLEOTIDE SEQUENCE [LARGE SCALE GENOMIC DNA]</scope>
    <source>
        <strain evidence="13 14">MIT 04-9366</strain>
    </source>
</reference>
<dbReference type="SUPFAM" id="SSF69765">
    <property type="entry name" value="IpsF-like"/>
    <property type="match status" value="1"/>
</dbReference>
<dbReference type="OrthoDB" id="9804336at2"/>
<dbReference type="RefSeq" id="WP_115569618.1">
    <property type="nucleotide sequence ID" value="NZ_NXLV01000007.1"/>
</dbReference>
<dbReference type="InterPro" id="IPR026596">
    <property type="entry name" value="IspD/F"/>
</dbReference>
<feature type="site" description="Transition state stabilizer" evidence="10">
    <location>
        <position position="355"/>
    </location>
</feature>
<feature type="region of interest" description="2-C-methyl-D-erythritol 4-phosphate cytidylyltransferase" evidence="10">
    <location>
        <begin position="1"/>
        <end position="223"/>
    </location>
</feature>
<dbReference type="GO" id="GO:0050518">
    <property type="term" value="F:2-C-methyl-D-erythritol 4-phosphate cytidylyltransferase activity"/>
    <property type="evidence" value="ECO:0007669"/>
    <property type="project" value="UniProtKB-UniRule"/>
</dbReference>
<evidence type="ECO:0000256" key="4">
    <source>
        <dbReference type="ARBA" id="ARBA00022679"/>
    </source>
</evidence>
<dbReference type="Gene3D" id="3.90.550.10">
    <property type="entry name" value="Spore Coat Polysaccharide Biosynthesis Protein SpsA, Chain A"/>
    <property type="match status" value="1"/>
</dbReference>
<evidence type="ECO:0000256" key="3">
    <source>
        <dbReference type="ARBA" id="ARBA00004709"/>
    </source>
</evidence>
<comment type="catalytic activity">
    <reaction evidence="1 10 11">
        <text>4-CDP-2-C-methyl-D-erythritol 2-phosphate = 2-C-methyl-D-erythritol 2,4-cyclic diphosphate + CMP</text>
        <dbReference type="Rhea" id="RHEA:23864"/>
        <dbReference type="ChEBI" id="CHEBI:57919"/>
        <dbReference type="ChEBI" id="CHEBI:58483"/>
        <dbReference type="ChEBI" id="CHEBI:60377"/>
        <dbReference type="EC" id="4.6.1.12"/>
    </reaction>
</comment>